<sequence>MRPDGAFTVLLLISSVTALTVPPPTAVTVSCRNLRVLVNWEFSDQQPPTSFRVETDSSDGILKNETTEHQYDLTGFIWESQNHYMGFHSVRVTALQRGGESQPVQSETFTFNKWRTADKHCLLDFPPVEVVAGDSGNIVSFPNPFHFYTELKQDEKGGALFELNISSDQGNYYTFKCRQTESVCRYDLPPSEDTCVRVGGWLAAGVEKVEFNQTELICPSKTSGQSPESELFL</sequence>
<accession>A0A9N7TID5</accession>
<dbReference type="InterPro" id="IPR013783">
    <property type="entry name" value="Ig-like_fold"/>
</dbReference>
<dbReference type="PANTHER" id="PTHR20859">
    <property type="entry name" value="INTERFERON/INTERLEUKIN RECEPTOR"/>
    <property type="match status" value="1"/>
</dbReference>
<dbReference type="GO" id="GO:0005886">
    <property type="term" value="C:plasma membrane"/>
    <property type="evidence" value="ECO:0007669"/>
    <property type="project" value="TreeGrafter"/>
</dbReference>
<evidence type="ECO:0000259" key="2">
    <source>
        <dbReference type="Pfam" id="PF01108"/>
    </source>
</evidence>
<dbReference type="Gene3D" id="2.60.40.10">
    <property type="entry name" value="Immunoglobulins"/>
    <property type="match status" value="1"/>
</dbReference>
<comment type="caution">
    <text evidence="3">The sequence shown here is derived from an EMBL/GenBank/DDBJ whole genome shotgun (WGS) entry which is preliminary data.</text>
</comment>
<evidence type="ECO:0000313" key="3">
    <source>
        <dbReference type="EMBL" id="CAB1413602.1"/>
    </source>
</evidence>
<dbReference type="Proteomes" id="UP001153269">
    <property type="component" value="Unassembled WGS sequence"/>
</dbReference>
<name>A0A9N7TID5_PLEPL</name>
<evidence type="ECO:0000313" key="4">
    <source>
        <dbReference type="Proteomes" id="UP001153269"/>
    </source>
</evidence>
<gene>
    <name evidence="3" type="ORF">PLEPLA_LOCUS1302</name>
</gene>
<dbReference type="PROSITE" id="PS51257">
    <property type="entry name" value="PROKAR_LIPOPROTEIN"/>
    <property type="match status" value="1"/>
</dbReference>
<dbReference type="AlphaFoldDB" id="A0A9N7TID5"/>
<proteinExistence type="predicted"/>
<dbReference type="EMBL" id="CADEAL010000060">
    <property type="protein sequence ID" value="CAB1413602.1"/>
    <property type="molecule type" value="Genomic_DNA"/>
</dbReference>
<reference evidence="3" key="1">
    <citation type="submission" date="2020-03" db="EMBL/GenBank/DDBJ databases">
        <authorList>
            <person name="Weist P."/>
        </authorList>
    </citation>
    <scope>NUCLEOTIDE SEQUENCE</scope>
</reference>
<dbReference type="Pfam" id="PF01108">
    <property type="entry name" value="Tissue_fac"/>
    <property type="match status" value="1"/>
</dbReference>
<dbReference type="InterPro" id="IPR036116">
    <property type="entry name" value="FN3_sf"/>
</dbReference>
<dbReference type="GO" id="GO:0004896">
    <property type="term" value="F:cytokine receptor activity"/>
    <property type="evidence" value="ECO:0007669"/>
    <property type="project" value="TreeGrafter"/>
</dbReference>
<dbReference type="CDD" id="cd00063">
    <property type="entry name" value="FN3"/>
    <property type="match status" value="1"/>
</dbReference>
<protein>
    <recommendedName>
        <fullName evidence="2">Fibronectin type-III domain-containing protein</fullName>
    </recommendedName>
</protein>
<keyword evidence="4" id="KW-1185">Reference proteome</keyword>
<feature type="domain" description="Fibronectin type-III" evidence="2">
    <location>
        <begin position="9"/>
        <end position="101"/>
    </location>
</feature>
<feature type="chain" id="PRO_5040511432" description="Fibronectin type-III domain-containing protein" evidence="1">
    <location>
        <begin position="19"/>
        <end position="233"/>
    </location>
</feature>
<organism evidence="3 4">
    <name type="scientific">Pleuronectes platessa</name>
    <name type="common">European plaice</name>
    <dbReference type="NCBI Taxonomy" id="8262"/>
    <lineage>
        <taxon>Eukaryota</taxon>
        <taxon>Metazoa</taxon>
        <taxon>Chordata</taxon>
        <taxon>Craniata</taxon>
        <taxon>Vertebrata</taxon>
        <taxon>Euteleostomi</taxon>
        <taxon>Actinopterygii</taxon>
        <taxon>Neopterygii</taxon>
        <taxon>Teleostei</taxon>
        <taxon>Neoteleostei</taxon>
        <taxon>Acanthomorphata</taxon>
        <taxon>Carangaria</taxon>
        <taxon>Pleuronectiformes</taxon>
        <taxon>Pleuronectoidei</taxon>
        <taxon>Pleuronectidae</taxon>
        <taxon>Pleuronectes</taxon>
    </lineage>
</organism>
<evidence type="ECO:0000256" key="1">
    <source>
        <dbReference type="SAM" id="SignalP"/>
    </source>
</evidence>
<feature type="signal peptide" evidence="1">
    <location>
        <begin position="1"/>
        <end position="18"/>
    </location>
</feature>
<dbReference type="InterPro" id="IPR003961">
    <property type="entry name" value="FN3_dom"/>
</dbReference>
<dbReference type="SUPFAM" id="SSF49265">
    <property type="entry name" value="Fibronectin type III"/>
    <property type="match status" value="1"/>
</dbReference>
<dbReference type="PANTHER" id="PTHR20859:SF87">
    <property type="entry name" value="CYTOKINE RECEPTOR FAMILY MEMBER B13-RELATED"/>
    <property type="match status" value="1"/>
</dbReference>
<keyword evidence="1" id="KW-0732">Signal</keyword>
<dbReference type="InterPro" id="IPR050650">
    <property type="entry name" value="Type-II_Cytokine-TF_Rcpt"/>
</dbReference>